<sequence>MKTDPTSGFDSKVESHGDGGDHNNGPSHHDGHGTGSHGPGIGCTTIEEVYDNWAGSYEVTASVGRERSFPRDMLSQFPHHGFTLDLACGTGAVGMLIHQSPLNAAFVNSNVDPPKASHQPKVYIHGVDISTKMLSSPWCALHYDSTEQGLIQDVIKNPNAAWVQYAIANEGAARPSPSLTEPLVDHITCFGALHFLNPAEFEAVLSRMFMLARRSVMFDIHDLCPTYLNHVLEKVGEGFRNYNHVAAYGKFGTPSGWTKVVEEETLIYHSPNVGVDVKGIMVRFERVD</sequence>
<dbReference type="InterPro" id="IPR029063">
    <property type="entry name" value="SAM-dependent_MTases_sf"/>
</dbReference>
<dbReference type="Proteomes" id="UP001302602">
    <property type="component" value="Unassembled WGS sequence"/>
</dbReference>
<protein>
    <recommendedName>
        <fullName evidence="4">Methyltransferase domain-containing protein</fullName>
    </recommendedName>
</protein>
<evidence type="ECO:0000313" key="2">
    <source>
        <dbReference type="EMBL" id="KAK4118624.1"/>
    </source>
</evidence>
<dbReference type="GeneID" id="87830858"/>
<reference evidence="2" key="2">
    <citation type="submission" date="2023-05" db="EMBL/GenBank/DDBJ databases">
        <authorList>
            <consortium name="Lawrence Berkeley National Laboratory"/>
            <person name="Steindorff A."/>
            <person name="Hensen N."/>
            <person name="Bonometti L."/>
            <person name="Westerberg I."/>
            <person name="Brannstrom I.O."/>
            <person name="Guillou S."/>
            <person name="Cros-Aarteil S."/>
            <person name="Calhoun S."/>
            <person name="Haridas S."/>
            <person name="Kuo A."/>
            <person name="Mondo S."/>
            <person name="Pangilinan J."/>
            <person name="Riley R."/>
            <person name="Labutti K."/>
            <person name="Andreopoulos B."/>
            <person name="Lipzen A."/>
            <person name="Chen C."/>
            <person name="Yanf M."/>
            <person name="Daum C."/>
            <person name="Ng V."/>
            <person name="Clum A."/>
            <person name="Ohm R."/>
            <person name="Martin F."/>
            <person name="Silar P."/>
            <person name="Natvig D."/>
            <person name="Lalanne C."/>
            <person name="Gautier V."/>
            <person name="Ament-Velasquez S.L."/>
            <person name="Kruys A."/>
            <person name="Hutchinson M.I."/>
            <person name="Powell A.J."/>
            <person name="Barry K."/>
            <person name="Miller A.N."/>
            <person name="Grigoriev I.V."/>
            <person name="Debuchy R."/>
            <person name="Gladieux P."/>
            <person name="Thoren M.H."/>
            <person name="Johannesson H."/>
        </authorList>
    </citation>
    <scope>NUCLEOTIDE SEQUENCE</scope>
    <source>
        <strain evidence="2">CBS 731.68</strain>
    </source>
</reference>
<comment type="caution">
    <text evidence="2">The sequence shown here is derived from an EMBL/GenBank/DDBJ whole genome shotgun (WGS) entry which is preliminary data.</text>
</comment>
<accession>A0AAN6TQA4</accession>
<proteinExistence type="predicted"/>
<evidence type="ECO:0008006" key="4">
    <source>
        <dbReference type="Google" id="ProtNLM"/>
    </source>
</evidence>
<feature type="region of interest" description="Disordered" evidence="1">
    <location>
        <begin position="1"/>
        <end position="40"/>
    </location>
</feature>
<dbReference type="Gene3D" id="3.40.50.150">
    <property type="entry name" value="Vaccinia Virus protein VP39"/>
    <property type="match status" value="1"/>
</dbReference>
<dbReference type="RefSeq" id="XP_062642397.1">
    <property type="nucleotide sequence ID" value="XM_062794089.1"/>
</dbReference>
<keyword evidence="3" id="KW-1185">Reference proteome</keyword>
<gene>
    <name evidence="2" type="ORF">N657DRAFT_651094</name>
</gene>
<organism evidence="2 3">
    <name type="scientific">Parathielavia appendiculata</name>
    <dbReference type="NCBI Taxonomy" id="2587402"/>
    <lineage>
        <taxon>Eukaryota</taxon>
        <taxon>Fungi</taxon>
        <taxon>Dikarya</taxon>
        <taxon>Ascomycota</taxon>
        <taxon>Pezizomycotina</taxon>
        <taxon>Sordariomycetes</taxon>
        <taxon>Sordariomycetidae</taxon>
        <taxon>Sordariales</taxon>
        <taxon>Chaetomiaceae</taxon>
        <taxon>Parathielavia</taxon>
    </lineage>
</organism>
<dbReference type="AlphaFoldDB" id="A0AAN6TQA4"/>
<dbReference type="SUPFAM" id="SSF53335">
    <property type="entry name" value="S-adenosyl-L-methionine-dependent methyltransferases"/>
    <property type="match status" value="1"/>
</dbReference>
<reference evidence="2" key="1">
    <citation type="journal article" date="2023" name="Mol. Phylogenet. Evol.">
        <title>Genome-scale phylogeny and comparative genomics of the fungal order Sordariales.</title>
        <authorList>
            <person name="Hensen N."/>
            <person name="Bonometti L."/>
            <person name="Westerberg I."/>
            <person name="Brannstrom I.O."/>
            <person name="Guillou S."/>
            <person name="Cros-Aarteil S."/>
            <person name="Calhoun S."/>
            <person name="Haridas S."/>
            <person name="Kuo A."/>
            <person name="Mondo S."/>
            <person name="Pangilinan J."/>
            <person name="Riley R."/>
            <person name="LaButti K."/>
            <person name="Andreopoulos B."/>
            <person name="Lipzen A."/>
            <person name="Chen C."/>
            <person name="Yan M."/>
            <person name="Daum C."/>
            <person name="Ng V."/>
            <person name="Clum A."/>
            <person name="Steindorff A."/>
            <person name="Ohm R.A."/>
            <person name="Martin F."/>
            <person name="Silar P."/>
            <person name="Natvig D.O."/>
            <person name="Lalanne C."/>
            <person name="Gautier V."/>
            <person name="Ament-Velasquez S.L."/>
            <person name="Kruys A."/>
            <person name="Hutchinson M.I."/>
            <person name="Powell A.J."/>
            <person name="Barry K."/>
            <person name="Miller A.N."/>
            <person name="Grigoriev I.V."/>
            <person name="Debuchy R."/>
            <person name="Gladieux P."/>
            <person name="Hiltunen Thoren M."/>
            <person name="Johannesson H."/>
        </authorList>
    </citation>
    <scope>NUCLEOTIDE SEQUENCE</scope>
    <source>
        <strain evidence="2">CBS 731.68</strain>
    </source>
</reference>
<name>A0AAN6TQA4_9PEZI</name>
<evidence type="ECO:0000256" key="1">
    <source>
        <dbReference type="SAM" id="MobiDB-lite"/>
    </source>
</evidence>
<evidence type="ECO:0000313" key="3">
    <source>
        <dbReference type="Proteomes" id="UP001302602"/>
    </source>
</evidence>
<dbReference type="EMBL" id="MU853263">
    <property type="protein sequence ID" value="KAK4118624.1"/>
    <property type="molecule type" value="Genomic_DNA"/>
</dbReference>
<feature type="compositionally biased region" description="Basic and acidic residues" evidence="1">
    <location>
        <begin position="11"/>
        <end position="32"/>
    </location>
</feature>